<gene>
    <name evidence="4" type="ORF">LARSCL_LOCUS17125</name>
</gene>
<accession>A0AAV2B7E6</accession>
<dbReference type="PANTHER" id="PTHR36943:SF1">
    <property type="entry name" value="CCHC-TYPE DOMAIN-CONTAINING PROTEIN"/>
    <property type="match status" value="1"/>
</dbReference>
<organism evidence="4 5">
    <name type="scientific">Larinioides sclopetarius</name>
    <dbReference type="NCBI Taxonomy" id="280406"/>
    <lineage>
        <taxon>Eukaryota</taxon>
        <taxon>Metazoa</taxon>
        <taxon>Ecdysozoa</taxon>
        <taxon>Arthropoda</taxon>
        <taxon>Chelicerata</taxon>
        <taxon>Arachnida</taxon>
        <taxon>Araneae</taxon>
        <taxon>Araneomorphae</taxon>
        <taxon>Entelegynae</taxon>
        <taxon>Araneoidea</taxon>
        <taxon>Araneidae</taxon>
        <taxon>Larinioides</taxon>
    </lineage>
</organism>
<dbReference type="AlphaFoldDB" id="A0AAV2B7E6"/>
<dbReference type="EMBL" id="CAXIEN010000285">
    <property type="protein sequence ID" value="CAL1291509.1"/>
    <property type="molecule type" value="Genomic_DNA"/>
</dbReference>
<keyword evidence="1" id="KW-0479">Metal-binding</keyword>
<evidence type="ECO:0000313" key="4">
    <source>
        <dbReference type="EMBL" id="CAL1291509.1"/>
    </source>
</evidence>
<evidence type="ECO:0000313" key="5">
    <source>
        <dbReference type="Proteomes" id="UP001497382"/>
    </source>
</evidence>
<dbReference type="GO" id="GO:0008270">
    <property type="term" value="F:zinc ion binding"/>
    <property type="evidence" value="ECO:0007669"/>
    <property type="project" value="UniProtKB-KW"/>
</dbReference>
<dbReference type="InterPro" id="IPR001878">
    <property type="entry name" value="Znf_CCHC"/>
</dbReference>
<feature type="non-terminal residue" evidence="4">
    <location>
        <position position="211"/>
    </location>
</feature>
<keyword evidence="1" id="KW-0863">Zinc-finger</keyword>
<comment type="caution">
    <text evidence="4">The sequence shown here is derived from an EMBL/GenBank/DDBJ whole genome shotgun (WGS) entry which is preliminary data.</text>
</comment>
<dbReference type="SUPFAM" id="SSF50630">
    <property type="entry name" value="Acid proteases"/>
    <property type="match status" value="1"/>
</dbReference>
<evidence type="ECO:0000256" key="2">
    <source>
        <dbReference type="SAM" id="MobiDB-lite"/>
    </source>
</evidence>
<feature type="non-terminal residue" evidence="4">
    <location>
        <position position="1"/>
    </location>
</feature>
<name>A0AAV2B7E6_9ARAC</name>
<dbReference type="GO" id="GO:0003676">
    <property type="term" value="F:nucleic acid binding"/>
    <property type="evidence" value="ECO:0007669"/>
    <property type="project" value="InterPro"/>
</dbReference>
<proteinExistence type="predicted"/>
<dbReference type="Gene3D" id="2.40.70.10">
    <property type="entry name" value="Acid Proteases"/>
    <property type="match status" value="1"/>
</dbReference>
<protein>
    <recommendedName>
        <fullName evidence="3">CCHC-type domain-containing protein</fullName>
    </recommendedName>
</protein>
<feature type="compositionally biased region" description="Basic residues" evidence="2">
    <location>
        <begin position="14"/>
        <end position="24"/>
    </location>
</feature>
<feature type="region of interest" description="Disordered" evidence="2">
    <location>
        <begin position="1"/>
        <end position="33"/>
    </location>
</feature>
<evidence type="ECO:0000256" key="1">
    <source>
        <dbReference type="PROSITE-ProRule" id="PRU00047"/>
    </source>
</evidence>
<sequence length="211" mass="23475">SLNILKIHSSDKAKQRKFPQRKGSGKPSFQHQGSKETKLCKHCNKTHRGECNFKNATCYQCGVKGHIKPACKASNTNFVETGTSCSNQSDFYLNNINVLNMSDSSKPFTTDVDINGVKVSMQIDTGSAFSIISVEKFQQLNLKSVVSLAVPTLKSYTGNDLQIIGNYEVPVTYLNKCYSLPLIVVDCINRPTLLGREWMKALNIKIDDFVN</sequence>
<dbReference type="Proteomes" id="UP001497382">
    <property type="component" value="Unassembled WGS sequence"/>
</dbReference>
<evidence type="ECO:0000259" key="3">
    <source>
        <dbReference type="PROSITE" id="PS50158"/>
    </source>
</evidence>
<dbReference type="InterPro" id="IPR021109">
    <property type="entry name" value="Peptidase_aspartic_dom_sf"/>
</dbReference>
<feature type="domain" description="CCHC-type" evidence="3">
    <location>
        <begin position="58"/>
        <end position="72"/>
    </location>
</feature>
<keyword evidence="1" id="KW-0862">Zinc</keyword>
<dbReference type="PROSITE" id="PS50158">
    <property type="entry name" value="ZF_CCHC"/>
    <property type="match status" value="1"/>
</dbReference>
<keyword evidence="5" id="KW-1185">Reference proteome</keyword>
<dbReference type="PANTHER" id="PTHR36943">
    <property type="entry name" value="CCHC-TYPE DOMAIN-CONTAINING PROTEIN"/>
    <property type="match status" value="1"/>
</dbReference>
<reference evidence="4 5" key="1">
    <citation type="submission" date="2024-04" db="EMBL/GenBank/DDBJ databases">
        <authorList>
            <person name="Rising A."/>
            <person name="Reimegard J."/>
            <person name="Sonavane S."/>
            <person name="Akerstrom W."/>
            <person name="Nylinder S."/>
            <person name="Hedman E."/>
            <person name="Kallberg Y."/>
        </authorList>
    </citation>
    <scope>NUCLEOTIDE SEQUENCE [LARGE SCALE GENOMIC DNA]</scope>
</reference>